<keyword evidence="1" id="KW-0472">Membrane</keyword>
<dbReference type="EMBL" id="AXCV01000024">
    <property type="protein sequence ID" value="KGO32408.1"/>
    <property type="molecule type" value="Genomic_DNA"/>
</dbReference>
<evidence type="ECO:0000313" key="2">
    <source>
        <dbReference type="EMBL" id="KGO32408.1"/>
    </source>
</evidence>
<dbReference type="PANTHER" id="PTHR32309">
    <property type="entry name" value="TYROSINE-PROTEIN KINASE"/>
    <property type="match status" value="1"/>
</dbReference>
<keyword evidence="1" id="KW-0812">Transmembrane</keyword>
<protein>
    <submittedName>
        <fullName evidence="2">Capsular polysaccharide biosynthesis protein</fullName>
    </submittedName>
</protein>
<keyword evidence="3" id="KW-1185">Reference proteome</keyword>
<dbReference type="InterPro" id="IPR050445">
    <property type="entry name" value="Bact_polysacc_biosynth/exp"/>
</dbReference>
<organism evidence="2 3">
    <name type="scientific">Oenococcus alcoholitolerans</name>
    <dbReference type="NCBI Taxonomy" id="931074"/>
    <lineage>
        <taxon>Bacteria</taxon>
        <taxon>Bacillati</taxon>
        <taxon>Bacillota</taxon>
        <taxon>Bacilli</taxon>
        <taxon>Lactobacillales</taxon>
        <taxon>Lactobacillaceae</taxon>
        <taxon>Oenococcus</taxon>
    </lineage>
</organism>
<evidence type="ECO:0000256" key="1">
    <source>
        <dbReference type="SAM" id="Phobius"/>
    </source>
</evidence>
<dbReference type="PANTHER" id="PTHR32309:SF31">
    <property type="entry name" value="CAPSULAR EXOPOLYSACCHARIDE FAMILY"/>
    <property type="match status" value="1"/>
</dbReference>
<keyword evidence="1" id="KW-1133">Transmembrane helix</keyword>
<reference evidence="2 3" key="1">
    <citation type="journal article" date="2014" name="Antonie Van Leeuwenhoek">
        <title>Oenococcus alcoholitolerans sp. nov., a lactic acid bacteria isolated from cachaca and ethanol fermentation processes.</title>
        <authorList>
            <person name="Badotti F."/>
            <person name="Moreira A.P."/>
            <person name="Tonon L.A."/>
            <person name="de Lucena B.T."/>
            <person name="Gomes Fde C."/>
            <person name="Kruger R."/>
            <person name="Thompson C.C."/>
            <person name="de Morais M.A.Jr."/>
            <person name="Rosa C.A."/>
            <person name="Thompson F.L."/>
        </authorList>
    </citation>
    <scope>NUCLEOTIDE SEQUENCE [LARGE SCALE GENOMIC DNA]</scope>
    <source>
        <strain evidence="2 3">UFRJ-M7.2.18</strain>
    </source>
</reference>
<evidence type="ECO:0000313" key="3">
    <source>
        <dbReference type="Proteomes" id="UP000030023"/>
    </source>
</evidence>
<accession>A0ABR4XSD8</accession>
<feature type="transmembrane region" description="Helical" evidence="1">
    <location>
        <begin position="165"/>
        <end position="183"/>
    </location>
</feature>
<dbReference type="Proteomes" id="UP000030023">
    <property type="component" value="Unassembled WGS sequence"/>
</dbReference>
<gene>
    <name evidence="2" type="ORF">Q757_01145</name>
</gene>
<name>A0ABR4XSD8_9LACO</name>
<sequence length="191" mass="20572">MLINKWWICLLALIIGAAAGYGYAKTKVSRSYTATATLSVAHNYAQLGQASRQNIGASAYDLVQSDILLQTTIRDLISDSAITKHAQKRVHFSTGDIDVNSPANSVLINITAHNSSSHRAVRIVNALARSTRRLLPEVLPAAGNVVVAKKATSTVQVSGPSSKRYAMIGGLALFVITAFLLLWKDIKDKLK</sequence>
<proteinExistence type="predicted"/>
<comment type="caution">
    <text evidence="2">The sequence shown here is derived from an EMBL/GenBank/DDBJ whole genome shotgun (WGS) entry which is preliminary data.</text>
</comment>